<keyword evidence="1" id="KW-0547">Nucleotide-binding</keyword>
<reference evidence="4" key="1">
    <citation type="submission" date="2016-11" db="UniProtKB">
        <authorList>
            <consortium name="WormBaseParasite"/>
        </authorList>
    </citation>
    <scope>IDENTIFICATION</scope>
</reference>
<dbReference type="InterPro" id="IPR011761">
    <property type="entry name" value="ATP-grasp"/>
</dbReference>
<dbReference type="Pfam" id="PF02786">
    <property type="entry name" value="CPSase_L_D2"/>
    <property type="match status" value="1"/>
</dbReference>
<dbReference type="PROSITE" id="PS50975">
    <property type="entry name" value="ATP_GRASP"/>
    <property type="match status" value="1"/>
</dbReference>
<keyword evidence="1" id="KW-0067">ATP-binding</keyword>
<dbReference type="WBParaSite" id="L893_g805.t1">
    <property type="protein sequence ID" value="L893_g805.t1"/>
    <property type="gene ID" value="L893_g805"/>
</dbReference>
<evidence type="ECO:0000313" key="4">
    <source>
        <dbReference type="WBParaSite" id="L893_g805.t1"/>
    </source>
</evidence>
<sequence>MARMGDKVAARRAAIEAGIPVVPGTDRPITTPAEAVEFFKTHGGPIILKAAYGGGGRGMRRIDSLEEAEEAFRSASREALTAFGDGSMFAEKFVVRPRHIEVQLLGDHHGNVVHLFERDCSVQRRHQKVVEIAPAPQLAPEIRDRMLHDALKIARH</sequence>
<organism evidence="3 4">
    <name type="scientific">Steinernema glaseri</name>
    <dbReference type="NCBI Taxonomy" id="37863"/>
    <lineage>
        <taxon>Eukaryota</taxon>
        <taxon>Metazoa</taxon>
        <taxon>Ecdysozoa</taxon>
        <taxon>Nematoda</taxon>
        <taxon>Chromadorea</taxon>
        <taxon>Rhabditida</taxon>
        <taxon>Tylenchina</taxon>
        <taxon>Panagrolaimomorpha</taxon>
        <taxon>Strongyloidoidea</taxon>
        <taxon>Steinernematidae</taxon>
        <taxon>Steinernema</taxon>
    </lineage>
</organism>
<dbReference type="SUPFAM" id="SSF56059">
    <property type="entry name" value="Glutathione synthetase ATP-binding domain-like"/>
    <property type="match status" value="1"/>
</dbReference>
<dbReference type="Gene3D" id="3.30.1490.20">
    <property type="entry name" value="ATP-grasp fold, A domain"/>
    <property type="match status" value="1"/>
</dbReference>
<dbReference type="GO" id="GO:0006094">
    <property type="term" value="P:gluconeogenesis"/>
    <property type="evidence" value="ECO:0007669"/>
    <property type="project" value="TreeGrafter"/>
</dbReference>
<proteinExistence type="predicted"/>
<dbReference type="Proteomes" id="UP000095287">
    <property type="component" value="Unplaced"/>
</dbReference>
<dbReference type="PANTHER" id="PTHR43778:SF2">
    <property type="entry name" value="PYRUVATE CARBOXYLASE, MITOCHONDRIAL"/>
    <property type="match status" value="1"/>
</dbReference>
<dbReference type="GO" id="GO:0004736">
    <property type="term" value="F:pyruvate carboxylase activity"/>
    <property type="evidence" value="ECO:0007669"/>
    <property type="project" value="TreeGrafter"/>
</dbReference>
<dbReference type="PANTHER" id="PTHR43778">
    <property type="entry name" value="PYRUVATE CARBOXYLASE"/>
    <property type="match status" value="1"/>
</dbReference>
<dbReference type="GO" id="GO:0005524">
    <property type="term" value="F:ATP binding"/>
    <property type="evidence" value="ECO:0007669"/>
    <property type="project" value="UniProtKB-UniRule"/>
</dbReference>
<evidence type="ECO:0000313" key="3">
    <source>
        <dbReference type="Proteomes" id="UP000095287"/>
    </source>
</evidence>
<name>A0A1I8AR72_9BILA</name>
<dbReference type="InterPro" id="IPR005479">
    <property type="entry name" value="CPAse_ATP-bd"/>
</dbReference>
<evidence type="ECO:0000256" key="1">
    <source>
        <dbReference type="PROSITE-ProRule" id="PRU00409"/>
    </source>
</evidence>
<feature type="domain" description="ATP-grasp" evidence="2">
    <location>
        <begin position="11"/>
        <end position="107"/>
    </location>
</feature>
<dbReference type="InterPro" id="IPR013815">
    <property type="entry name" value="ATP_grasp_subdomain_1"/>
</dbReference>
<evidence type="ECO:0000259" key="2">
    <source>
        <dbReference type="PROSITE" id="PS50975"/>
    </source>
</evidence>
<dbReference type="AlphaFoldDB" id="A0A1I8AR72"/>
<dbReference type="GO" id="GO:0046872">
    <property type="term" value="F:metal ion binding"/>
    <property type="evidence" value="ECO:0007669"/>
    <property type="project" value="InterPro"/>
</dbReference>
<dbReference type="Gene3D" id="3.30.470.20">
    <property type="entry name" value="ATP-grasp fold, B domain"/>
    <property type="match status" value="1"/>
</dbReference>
<dbReference type="InterPro" id="IPR055268">
    <property type="entry name" value="PCB-like"/>
</dbReference>
<protein>
    <submittedName>
        <fullName evidence="4">ATP-grasp domain-containing protein</fullName>
    </submittedName>
</protein>
<dbReference type="GO" id="GO:0005737">
    <property type="term" value="C:cytoplasm"/>
    <property type="evidence" value="ECO:0007669"/>
    <property type="project" value="TreeGrafter"/>
</dbReference>
<accession>A0A1I8AR72</accession>
<keyword evidence="3" id="KW-1185">Reference proteome</keyword>